<protein>
    <submittedName>
        <fullName evidence="2">Uncharacterized protein</fullName>
    </submittedName>
</protein>
<evidence type="ECO:0000313" key="2">
    <source>
        <dbReference type="EMBL" id="SFL14922.1"/>
    </source>
</evidence>
<gene>
    <name evidence="2" type="ORF">SAMN02910297_00017</name>
</gene>
<dbReference type="RefSeq" id="WP_074797813.1">
    <property type="nucleotide sequence ID" value="NZ_FOTL01000001.1"/>
</dbReference>
<keyword evidence="1" id="KW-1133">Transmembrane helix</keyword>
<feature type="transmembrane region" description="Helical" evidence="1">
    <location>
        <begin position="7"/>
        <end position="25"/>
    </location>
</feature>
<organism evidence="2 3">
    <name type="scientific">Methanobrevibacter olleyae</name>
    <dbReference type="NCBI Taxonomy" id="294671"/>
    <lineage>
        <taxon>Archaea</taxon>
        <taxon>Methanobacteriati</taxon>
        <taxon>Methanobacteriota</taxon>
        <taxon>Methanomada group</taxon>
        <taxon>Methanobacteria</taxon>
        <taxon>Methanobacteriales</taxon>
        <taxon>Methanobacteriaceae</taxon>
        <taxon>Methanobrevibacter</taxon>
    </lineage>
</organism>
<reference evidence="3" key="1">
    <citation type="submission" date="2016-10" db="EMBL/GenBank/DDBJ databases">
        <authorList>
            <person name="Varghese N."/>
        </authorList>
    </citation>
    <scope>NUCLEOTIDE SEQUENCE [LARGE SCALE GENOMIC DNA]</scope>
    <source>
        <strain evidence="3">DSM 16632</strain>
    </source>
</reference>
<keyword evidence="1" id="KW-0812">Transmembrane</keyword>
<dbReference type="OrthoDB" id="379230at2157"/>
<dbReference type="AlphaFoldDB" id="A0A1I4FA87"/>
<evidence type="ECO:0000256" key="1">
    <source>
        <dbReference type="SAM" id="Phobius"/>
    </source>
</evidence>
<feature type="transmembrane region" description="Helical" evidence="1">
    <location>
        <begin position="37"/>
        <end position="57"/>
    </location>
</feature>
<evidence type="ECO:0000313" key="3">
    <source>
        <dbReference type="Proteomes" id="UP000183442"/>
    </source>
</evidence>
<dbReference type="EMBL" id="FOTL01000001">
    <property type="protein sequence ID" value="SFL14922.1"/>
    <property type="molecule type" value="Genomic_DNA"/>
</dbReference>
<name>A0A1I4FA87_METOL</name>
<dbReference type="Proteomes" id="UP000183442">
    <property type="component" value="Unassembled WGS sequence"/>
</dbReference>
<proteinExistence type="predicted"/>
<sequence length="202" mass="23413">MKLPSLNLAFISRFFIMLAIVLWIYNEFYLKSDLLEIISLICASLSIISMVIFAIRLKQGKYNQSFQIVVETDVDRALKDGVISKEQADSIQKRFVLDTKDLLLNVIFNFAIANHFDLIPVEILHDILPNVPTAHLMYLYEESREISDDLNDYFRSQKFANKADVITRCDEIKEYLAKTYPWMAPDTLDNTYDYFFLGIGNG</sequence>
<accession>A0A1I4FA87</accession>
<keyword evidence="1" id="KW-0472">Membrane</keyword>